<dbReference type="InterPro" id="IPR009351">
    <property type="entry name" value="AlkZ-like"/>
</dbReference>
<dbReference type="PANTHER" id="PTHR38479:SF2">
    <property type="entry name" value="WINGED HELIX DNA-BINDING DOMAIN-CONTAINING PROTEIN"/>
    <property type="match status" value="1"/>
</dbReference>
<evidence type="ECO:0000256" key="1">
    <source>
        <dbReference type="SAM" id="MobiDB-lite"/>
    </source>
</evidence>
<feature type="compositionally biased region" description="Gly residues" evidence="1">
    <location>
        <begin position="219"/>
        <end position="265"/>
    </location>
</feature>
<dbReference type="PANTHER" id="PTHR38479">
    <property type="entry name" value="LMO0824 PROTEIN"/>
    <property type="match status" value="1"/>
</dbReference>
<evidence type="ECO:0000313" key="3">
    <source>
        <dbReference type="Proteomes" id="UP000585272"/>
    </source>
</evidence>
<comment type="caution">
    <text evidence="2">The sequence shown here is derived from an EMBL/GenBank/DDBJ whole genome shotgun (WGS) entry which is preliminary data.</text>
</comment>
<accession>A0A840ID93</accession>
<gene>
    <name evidence="2" type="ORF">BDZ31_002372</name>
</gene>
<sequence length="474" mass="48615">METVGWEQATARRMARHGLERPVARAELARQAGVVCGIHAQVMGAAELSLALRVEGATRADVRAALWEEQTLVKTYGPRGTVHLLPADELAGWIAALGAIPVPESPLPDGVRFDERQHSEVIAAIGDALADAELTTDELTEALVARCGAWVGERSMPAFQQQWPRWRQATVAAAHAGALCFGAPRGRAVTFTNPRRLVAAFDSALTAAREATAAERWAGGAGAGEPRAGRGGGVGAAGAGGAGAGEPRAGRGGGVGAERAGGAGAGEPRAGRGAGAGAERAGGALGDRDDAGRAVTPALAALVRRWLAAYGPATAAQFAQWAAAPRAWAGELFAALDGAGELTAISFEGEPAWVASGDDAFPDAAPDSVRLLPYYDAYGIGCHPRERLFPGRAAERALARGQAGPFPLLLLDGVVGGVWHQRRSGRSVVVTVEPLRRLGAARRAALAEQVERLGAIVAASPSLTIGAVRVGPHA</sequence>
<dbReference type="AlphaFoldDB" id="A0A840ID93"/>
<dbReference type="Proteomes" id="UP000585272">
    <property type="component" value="Unassembled WGS sequence"/>
</dbReference>
<organism evidence="2 3">
    <name type="scientific">Conexibacter arvalis</name>
    <dbReference type="NCBI Taxonomy" id="912552"/>
    <lineage>
        <taxon>Bacteria</taxon>
        <taxon>Bacillati</taxon>
        <taxon>Actinomycetota</taxon>
        <taxon>Thermoleophilia</taxon>
        <taxon>Solirubrobacterales</taxon>
        <taxon>Conexibacteraceae</taxon>
        <taxon>Conexibacter</taxon>
    </lineage>
</organism>
<evidence type="ECO:0000313" key="2">
    <source>
        <dbReference type="EMBL" id="MBB4662786.1"/>
    </source>
</evidence>
<dbReference type="RefSeq" id="WP_183342233.1">
    <property type="nucleotide sequence ID" value="NZ_JACHNU010000002.1"/>
</dbReference>
<name>A0A840ID93_9ACTN</name>
<feature type="region of interest" description="Disordered" evidence="1">
    <location>
        <begin position="216"/>
        <end position="289"/>
    </location>
</feature>
<keyword evidence="3" id="KW-1185">Reference proteome</keyword>
<reference evidence="2 3" key="1">
    <citation type="submission" date="2020-08" db="EMBL/GenBank/DDBJ databases">
        <title>Genomic Encyclopedia of Archaeal and Bacterial Type Strains, Phase II (KMG-II): from individual species to whole genera.</title>
        <authorList>
            <person name="Goeker M."/>
        </authorList>
    </citation>
    <scope>NUCLEOTIDE SEQUENCE [LARGE SCALE GENOMIC DNA]</scope>
    <source>
        <strain evidence="2 3">DSM 23288</strain>
    </source>
</reference>
<evidence type="ECO:0008006" key="4">
    <source>
        <dbReference type="Google" id="ProtNLM"/>
    </source>
</evidence>
<dbReference type="Pfam" id="PF06224">
    <property type="entry name" value="AlkZ-like"/>
    <property type="match status" value="2"/>
</dbReference>
<protein>
    <recommendedName>
        <fullName evidence="4">Winged helix DNA-binding domain-containing protein</fullName>
    </recommendedName>
</protein>
<proteinExistence type="predicted"/>
<dbReference type="EMBL" id="JACHNU010000002">
    <property type="protein sequence ID" value="MBB4662786.1"/>
    <property type="molecule type" value="Genomic_DNA"/>
</dbReference>